<dbReference type="RefSeq" id="WP_225958892.1">
    <property type="nucleotide sequence ID" value="NZ_BAAASY010000022.1"/>
</dbReference>
<dbReference type="Gene3D" id="3.40.50.1820">
    <property type="entry name" value="alpha/beta hydrolase"/>
    <property type="match status" value="1"/>
</dbReference>
<evidence type="ECO:0000256" key="2">
    <source>
        <dbReference type="SAM" id="SignalP"/>
    </source>
</evidence>
<evidence type="ECO:0000313" key="4">
    <source>
        <dbReference type="Proteomes" id="UP000661607"/>
    </source>
</evidence>
<dbReference type="EMBL" id="JADBEF010000001">
    <property type="protein sequence ID" value="MBE1563714.1"/>
    <property type="molecule type" value="Genomic_DNA"/>
</dbReference>
<feature type="region of interest" description="Disordered" evidence="1">
    <location>
        <begin position="36"/>
        <end position="108"/>
    </location>
</feature>
<dbReference type="PANTHER" id="PTHR48098">
    <property type="entry name" value="ENTEROCHELIN ESTERASE-RELATED"/>
    <property type="match status" value="1"/>
</dbReference>
<dbReference type="Pfam" id="PF00756">
    <property type="entry name" value="Esterase"/>
    <property type="match status" value="1"/>
</dbReference>
<gene>
    <name evidence="3" type="ORF">H4W81_006493</name>
</gene>
<dbReference type="Proteomes" id="UP000661607">
    <property type="component" value="Unassembled WGS sequence"/>
</dbReference>
<dbReference type="GO" id="GO:0016787">
    <property type="term" value="F:hydrolase activity"/>
    <property type="evidence" value="ECO:0007669"/>
    <property type="project" value="UniProtKB-KW"/>
</dbReference>
<dbReference type="SUPFAM" id="SSF53474">
    <property type="entry name" value="alpha/beta-Hydrolases"/>
    <property type="match status" value="1"/>
</dbReference>
<reference evidence="3 4" key="1">
    <citation type="submission" date="2020-10" db="EMBL/GenBank/DDBJ databases">
        <title>Sequencing the genomes of 1000 actinobacteria strains.</title>
        <authorList>
            <person name="Klenk H.-P."/>
        </authorList>
    </citation>
    <scope>NUCLEOTIDE SEQUENCE [LARGE SCALE GENOMIC DNA]</scope>
    <source>
        <strain evidence="3 4">DSM 43748</strain>
    </source>
</reference>
<evidence type="ECO:0000313" key="3">
    <source>
        <dbReference type="EMBL" id="MBE1563714.1"/>
    </source>
</evidence>
<name>A0ABR9KNW7_9ACTN</name>
<feature type="signal peptide" evidence="2">
    <location>
        <begin position="1"/>
        <end position="30"/>
    </location>
</feature>
<organism evidence="3 4">
    <name type="scientific">Nonomuraea africana</name>
    <dbReference type="NCBI Taxonomy" id="46171"/>
    <lineage>
        <taxon>Bacteria</taxon>
        <taxon>Bacillati</taxon>
        <taxon>Actinomycetota</taxon>
        <taxon>Actinomycetes</taxon>
        <taxon>Streptosporangiales</taxon>
        <taxon>Streptosporangiaceae</taxon>
        <taxon>Nonomuraea</taxon>
    </lineage>
</organism>
<dbReference type="InterPro" id="IPR000801">
    <property type="entry name" value="Esterase-like"/>
</dbReference>
<keyword evidence="2" id="KW-0732">Signal</keyword>
<sequence length="456" mass="48615">MRSQGLPATALAVVLTTVLLVGASAAPALADPTWSLVPEGESTAGPTQVAPDPQEGRPPAVPGEVAPQEAPGAPPPASGRPSGEPAAPPQHRESGQPQPQDSGDGRYAPWQRALKGSARVVRERWLGPRMLDLLISSPSVGRMMPVRLLLPRGWSKSAKRTWPVLYLLHGGADNYTAWTRMTDVASFTENVDAIIVMPEAGRAGNYSDWYNGGRGGTPAWATFHTQEVRQLLEIGYRAGTRRAIAGLSMGAYGAVKYAAQNPGMFSFVGAFSGIMATELPGIPQIIQNAQLSEGHDPNALWGDPARDKKIWAANDPLVLAPNLKGTAIFLSSGTNSFAGPLDPPGSPWHPAHLGEPISAYTAKALSKRLDALGIKHTMNMYGNGTHTWPYWNREFKNSFPMALRALGLKGGGDPGVATMRDQRDWEYDTPLPPITPPDAVQPAPLPLGVKGWTLDP</sequence>
<keyword evidence="3" id="KW-0378">Hydrolase</keyword>
<dbReference type="InterPro" id="IPR029058">
    <property type="entry name" value="AB_hydrolase_fold"/>
</dbReference>
<accession>A0ABR9KNW7</accession>
<feature type="chain" id="PRO_5045754778" evidence="2">
    <location>
        <begin position="31"/>
        <end position="456"/>
    </location>
</feature>
<proteinExistence type="predicted"/>
<protein>
    <submittedName>
        <fullName evidence="3">S-formylglutathione hydrolase FrmB</fullName>
    </submittedName>
</protein>
<keyword evidence="4" id="KW-1185">Reference proteome</keyword>
<evidence type="ECO:0000256" key="1">
    <source>
        <dbReference type="SAM" id="MobiDB-lite"/>
    </source>
</evidence>
<dbReference type="PANTHER" id="PTHR48098:SF1">
    <property type="entry name" value="DIACYLGLYCEROL ACYLTRANSFERASE_MYCOLYLTRANSFERASE AG85A"/>
    <property type="match status" value="1"/>
</dbReference>
<dbReference type="InterPro" id="IPR050583">
    <property type="entry name" value="Mycobacterial_A85_antigen"/>
</dbReference>
<comment type="caution">
    <text evidence="3">The sequence shown here is derived from an EMBL/GenBank/DDBJ whole genome shotgun (WGS) entry which is preliminary data.</text>
</comment>
<feature type="compositionally biased region" description="Low complexity" evidence="1">
    <location>
        <begin position="62"/>
        <end position="71"/>
    </location>
</feature>